<organism evidence="2">
    <name type="scientific">bioreactor metagenome</name>
    <dbReference type="NCBI Taxonomy" id="1076179"/>
    <lineage>
        <taxon>unclassified sequences</taxon>
        <taxon>metagenomes</taxon>
        <taxon>ecological metagenomes</taxon>
    </lineage>
</organism>
<sequence length="232" mass="24284">MPSPAMRSTSASRTASGTSPSNGQPKAVDNEALTCLRPSTSLTISANCANDCAGVIRRLAALCVSLADITRFSSSTPQSSARSAPRMLGTSAAYSTPGIRSIPRITASASASAGMALGEVNDVTSILASPVRLKPLIRSIFCSVGTKRDSIWNPSRTETSWMYSRWPLAFCMSCPSNHAIGAQSGELVGINAQGGQHFLRVRAELGADPFRAPGSRAQLGHDARKVDWCAVG</sequence>
<comment type="caution">
    <text evidence="2">The sequence shown here is derived from an EMBL/GenBank/DDBJ whole genome shotgun (WGS) entry which is preliminary data.</text>
</comment>
<proteinExistence type="predicted"/>
<accession>A0A645DJ75</accession>
<dbReference type="EMBL" id="VSSQ01036403">
    <property type="protein sequence ID" value="MPM88873.1"/>
    <property type="molecule type" value="Genomic_DNA"/>
</dbReference>
<evidence type="ECO:0000256" key="1">
    <source>
        <dbReference type="SAM" id="MobiDB-lite"/>
    </source>
</evidence>
<gene>
    <name evidence="2" type="ORF">SDC9_135977</name>
</gene>
<protein>
    <submittedName>
        <fullName evidence="2">Uncharacterized protein</fullName>
    </submittedName>
</protein>
<feature type="region of interest" description="Disordered" evidence="1">
    <location>
        <begin position="1"/>
        <end position="29"/>
    </location>
</feature>
<evidence type="ECO:0000313" key="2">
    <source>
        <dbReference type="EMBL" id="MPM88873.1"/>
    </source>
</evidence>
<name>A0A645DJ75_9ZZZZ</name>
<feature type="compositionally biased region" description="Low complexity" evidence="1">
    <location>
        <begin position="1"/>
        <end position="21"/>
    </location>
</feature>
<reference evidence="2" key="1">
    <citation type="submission" date="2019-08" db="EMBL/GenBank/DDBJ databases">
        <authorList>
            <person name="Kucharzyk K."/>
            <person name="Murdoch R.W."/>
            <person name="Higgins S."/>
            <person name="Loffler F."/>
        </authorList>
    </citation>
    <scope>NUCLEOTIDE SEQUENCE</scope>
</reference>
<dbReference type="AlphaFoldDB" id="A0A645DJ75"/>